<proteinExistence type="predicted"/>
<accession>A0ABW6Z3I5</accession>
<name>A0ABW6Z3I5_9ACTN</name>
<reference evidence="2 3" key="1">
    <citation type="submission" date="2024-10" db="EMBL/GenBank/DDBJ databases">
        <title>The Natural Products Discovery Center: Release of the First 8490 Sequenced Strains for Exploring Actinobacteria Biosynthetic Diversity.</title>
        <authorList>
            <person name="Kalkreuter E."/>
            <person name="Kautsar S.A."/>
            <person name="Yang D."/>
            <person name="Bader C.D."/>
            <person name="Teijaro C.N."/>
            <person name="Fluegel L."/>
            <person name="Davis C.M."/>
            <person name="Simpson J.R."/>
            <person name="Lauterbach L."/>
            <person name="Steele A.D."/>
            <person name="Gui C."/>
            <person name="Meng S."/>
            <person name="Li G."/>
            <person name="Viehrig K."/>
            <person name="Ye F."/>
            <person name="Su P."/>
            <person name="Kiefer A.F."/>
            <person name="Nichols A."/>
            <person name="Cepeda A.J."/>
            <person name="Yan W."/>
            <person name="Fan B."/>
            <person name="Jiang Y."/>
            <person name="Adhikari A."/>
            <person name="Zheng C.-J."/>
            <person name="Schuster L."/>
            <person name="Cowan T.M."/>
            <person name="Smanski M.J."/>
            <person name="Chevrette M.G."/>
            <person name="De Carvalho L.P.S."/>
            <person name="Shen B."/>
        </authorList>
    </citation>
    <scope>NUCLEOTIDE SEQUENCE [LARGE SCALE GENOMIC DNA]</scope>
    <source>
        <strain evidence="2 3">NPDC013366</strain>
    </source>
</reference>
<gene>
    <name evidence="2" type="ORF">ACF1HC_29520</name>
</gene>
<evidence type="ECO:0000313" key="3">
    <source>
        <dbReference type="Proteomes" id="UP001603418"/>
    </source>
</evidence>
<keyword evidence="3" id="KW-1185">Reference proteome</keyword>
<sequence length="168" mass="18555">MSVAFRIRCCLCAKNIPLAGDIVALDGEWQRRYPDMRGILACERCVIDYGWNCCTTAAGGFVDGHVAAPEGEVDVDSWSHHLGRGTHRALVQVHPQSGLLQGAKAYLRSIAARDTDSEYVGMLRTVIQEWDEQRRQQQLDQPADRAAPVGQRPDGRWPPVADGWAQSG</sequence>
<organism evidence="2 3">
    <name type="scientific">Streptomyces eurythermus</name>
    <dbReference type="NCBI Taxonomy" id="42237"/>
    <lineage>
        <taxon>Bacteria</taxon>
        <taxon>Bacillati</taxon>
        <taxon>Actinomycetota</taxon>
        <taxon>Actinomycetes</taxon>
        <taxon>Kitasatosporales</taxon>
        <taxon>Streptomycetaceae</taxon>
        <taxon>Streptomyces</taxon>
    </lineage>
</organism>
<dbReference type="RefSeq" id="WP_051815830.1">
    <property type="nucleotide sequence ID" value="NZ_JBFACJ010000024.1"/>
</dbReference>
<comment type="caution">
    <text evidence="2">The sequence shown here is derived from an EMBL/GenBank/DDBJ whole genome shotgun (WGS) entry which is preliminary data.</text>
</comment>
<protein>
    <submittedName>
        <fullName evidence="2">Uncharacterized protein</fullName>
    </submittedName>
</protein>
<dbReference type="Proteomes" id="UP001603418">
    <property type="component" value="Unassembled WGS sequence"/>
</dbReference>
<evidence type="ECO:0000313" key="2">
    <source>
        <dbReference type="EMBL" id="MFF9885700.1"/>
    </source>
</evidence>
<dbReference type="EMBL" id="JBICBM010000015">
    <property type="protein sequence ID" value="MFF9885700.1"/>
    <property type="molecule type" value="Genomic_DNA"/>
</dbReference>
<feature type="region of interest" description="Disordered" evidence="1">
    <location>
        <begin position="133"/>
        <end position="168"/>
    </location>
</feature>
<evidence type="ECO:0000256" key="1">
    <source>
        <dbReference type="SAM" id="MobiDB-lite"/>
    </source>
</evidence>